<dbReference type="InterPro" id="IPR000504">
    <property type="entry name" value="RRM_dom"/>
</dbReference>
<dbReference type="InterPro" id="IPR036053">
    <property type="entry name" value="PABP-dom"/>
</dbReference>
<keyword evidence="6 9" id="KW-0472">Membrane</keyword>
<comment type="caution">
    <text evidence="12">The sequence shown here is derived from an EMBL/GenBank/DDBJ whole genome shotgun (WGS) entry which is preliminary data.</text>
</comment>
<keyword evidence="13" id="KW-1185">Reference proteome</keyword>
<keyword evidence="3" id="KW-0813">Transport</keyword>
<dbReference type="FunFam" id="1.20.1250.20:FF:000018">
    <property type="entry name" value="MFS transporter permease"/>
    <property type="match status" value="1"/>
</dbReference>
<feature type="transmembrane region" description="Helical" evidence="9">
    <location>
        <begin position="43"/>
        <end position="60"/>
    </location>
</feature>
<protein>
    <submittedName>
        <fullName evidence="12">Uncharacterized protein</fullName>
    </submittedName>
</protein>
<feature type="transmembrane region" description="Helical" evidence="9">
    <location>
        <begin position="116"/>
        <end position="136"/>
    </location>
</feature>
<dbReference type="InterPro" id="IPR012677">
    <property type="entry name" value="Nucleotide-bd_a/b_plait_sf"/>
</dbReference>
<dbReference type="EMBL" id="JAPEVG010000126">
    <property type="protein sequence ID" value="KAJ8481916.1"/>
    <property type="molecule type" value="Genomic_DNA"/>
</dbReference>
<dbReference type="FunFam" id="1.20.1250.20:FF:000013">
    <property type="entry name" value="MFS general substrate transporter"/>
    <property type="match status" value="1"/>
</dbReference>
<feature type="compositionally biased region" description="Low complexity" evidence="8">
    <location>
        <begin position="434"/>
        <end position="451"/>
    </location>
</feature>
<feature type="region of interest" description="Disordered" evidence="8">
    <location>
        <begin position="431"/>
        <end position="451"/>
    </location>
</feature>
<dbReference type="Pfam" id="PF07690">
    <property type="entry name" value="MFS_1"/>
    <property type="match status" value="1"/>
</dbReference>
<dbReference type="AlphaFoldDB" id="A0AAD7XBA6"/>
<dbReference type="Gene3D" id="1.20.1250.20">
    <property type="entry name" value="MFS general substrate transporter like domains"/>
    <property type="match status" value="2"/>
</dbReference>
<gene>
    <name evidence="12" type="ORF">ONZ51_g5686</name>
</gene>
<dbReference type="PANTHER" id="PTHR43791">
    <property type="entry name" value="PERMEASE-RELATED"/>
    <property type="match status" value="1"/>
</dbReference>
<keyword evidence="4 9" id="KW-0812">Transmembrane</keyword>
<feature type="domain" description="Major facilitator superfamily (MFS) profile" evidence="11">
    <location>
        <begin position="47"/>
        <end position="468"/>
    </location>
</feature>
<feature type="transmembrane region" description="Helical" evidence="9">
    <location>
        <begin position="355"/>
        <end position="379"/>
    </location>
</feature>
<evidence type="ECO:0000256" key="4">
    <source>
        <dbReference type="ARBA" id="ARBA00022692"/>
    </source>
</evidence>
<evidence type="ECO:0000256" key="6">
    <source>
        <dbReference type="ARBA" id="ARBA00023136"/>
    </source>
</evidence>
<feature type="compositionally biased region" description="Low complexity" evidence="8">
    <location>
        <begin position="936"/>
        <end position="950"/>
    </location>
</feature>
<feature type="transmembrane region" description="Helical" evidence="9">
    <location>
        <begin position="89"/>
        <end position="109"/>
    </location>
</feature>
<dbReference type="Gene3D" id="3.30.70.330">
    <property type="match status" value="3"/>
</dbReference>
<evidence type="ECO:0000256" key="9">
    <source>
        <dbReference type="SAM" id="Phobius"/>
    </source>
</evidence>
<feature type="compositionally biased region" description="Basic and acidic residues" evidence="8">
    <location>
        <begin position="834"/>
        <end position="843"/>
    </location>
</feature>
<evidence type="ECO:0000256" key="5">
    <source>
        <dbReference type="ARBA" id="ARBA00022989"/>
    </source>
</evidence>
<feature type="domain" description="RRM" evidence="10">
    <location>
        <begin position="719"/>
        <end position="778"/>
    </location>
</feature>
<dbReference type="Pfam" id="PF00658">
    <property type="entry name" value="MLLE"/>
    <property type="match status" value="1"/>
</dbReference>
<dbReference type="Pfam" id="PF00076">
    <property type="entry name" value="RRM_1"/>
    <property type="match status" value="3"/>
</dbReference>
<evidence type="ECO:0000256" key="1">
    <source>
        <dbReference type="ARBA" id="ARBA00004141"/>
    </source>
</evidence>
<dbReference type="GO" id="GO:0022857">
    <property type="term" value="F:transmembrane transporter activity"/>
    <property type="evidence" value="ECO:0007669"/>
    <property type="project" value="InterPro"/>
</dbReference>
<dbReference type="Gene3D" id="1.10.1900.10">
    <property type="entry name" value="c-terminal domain of poly(a) binding protein"/>
    <property type="match status" value="2"/>
</dbReference>
<feature type="compositionally biased region" description="Low complexity" evidence="8">
    <location>
        <begin position="1096"/>
        <end position="1111"/>
    </location>
</feature>
<dbReference type="GO" id="GO:0003723">
    <property type="term" value="F:RNA binding"/>
    <property type="evidence" value="ECO:0007669"/>
    <property type="project" value="UniProtKB-UniRule"/>
</dbReference>
<feature type="transmembrane region" description="Helical" evidence="9">
    <location>
        <begin position="177"/>
        <end position="197"/>
    </location>
</feature>
<sequence>MSVEKHSPSFDENLKTSGADRDVVVESELVSPSAEERRLVRKLDWRIMPIACIMYLFAYLDRSNLGNARLQGLPQDTLHGDPTGVLFDWVNSVFFISYIICQVPATVLSKLCPPRIWLGCATVGWGICSVLMASAFNFSGLVAARLGLGVFEAGFGPGIPLYMSFFYTREELGMRMAYWFGFAAVAGAFGGLIAFGVQHIHAAVADWKLLFIIEGLPTVVIGLLSMMILPNRPEETPMFDEKERELALERMNRAHIYAAFKDWRIYAAGVLYFGANCALASISAFLPTIITTFGYTNAKAQLLTVPPYAVAAVYLCLNSYVSDRLQSRGLFVASASAVAGIGYVLLLAVPSNNHVRYFATFCITSGTYTTIGVIIAWFAHNLGSETKKATGIPMYMAIGQCGSLLGSHIYPKTDGPRYIVRVVHGSDGHLEAYTPPSSAPARTTRAASPPLSSLLSSPLVLAMSSEYNNNTPPPEPRPQPHPYLHEPLLYISGLPAFVRDEDLAVAFQTCAPFRPNIPRDGSNKPLSGTIEFKYLEKAEKALATLQGRPIPNLPQPVLLTLSPYPSTTPPTPLPPPSASPRLVKQLPPGYTDSQLYDLFRPFGALASVRTQAPFGKDTGVVEFWREEDAREAEEAMHCAEVEGQNIVVQIYQPRRAGAALSEFSPNAPSFVPTGSYSPPRQSPYPSRPLFVHGPGQQVQLAPLSGPGSTSHSGLIDPCNLFIKFGQIVSARVMRNEQGESRGFGFVSYQTPDQAAAAMNAMNGVVIGTKQLVVRLHEPKQLRQEKLAQRFGGHNGHPRSSSGATSPTASEAGESYAGWPSPSSHPAVLGSPTMGHHERPDRARRSSGSFYHAALSGTLNLPMRYDDLSALSPVVRKEVLTGELSRRIKSMDVVAQDELDSVVQSIVSLSLSEVVQGIQDPNKLSEQIQAARKSLNPSKSSKSPSPSPAASQDSRMLDASAPNATASAPDHPSTPLSMPATLSTPPRTESPSGSVAAPQSERDRMFAAVGKLESAQVAELTELLMSLPKRERAMCLFNVEVLRAKIADAKLVLEVEEEEEQTPAVSTVPVPQTPQARKVSTASFDSPQTPDLSSRGPSAAASPTPATPSAPASAAAPAQVYTIASLARLPASEIIRLVNSSSVTGLPLPKADPMVVKATDEFIDSLRDKPVNQQKQALGDKLWRVVKAFGIKGAPKITIALLDQDDLRPLAHLMNSYPSVLKEKALLVQAAQQSK</sequence>
<dbReference type="PROSITE" id="PS50102">
    <property type="entry name" value="RRM"/>
    <property type="match status" value="2"/>
</dbReference>
<feature type="compositionally biased region" description="Polar residues" evidence="8">
    <location>
        <begin position="1062"/>
        <end position="1095"/>
    </location>
</feature>
<dbReference type="InterPro" id="IPR035979">
    <property type="entry name" value="RBD_domain_sf"/>
</dbReference>
<feature type="transmembrane region" description="Helical" evidence="9">
    <location>
        <begin position="142"/>
        <end position="165"/>
    </location>
</feature>
<keyword evidence="5 9" id="KW-1133">Transmembrane helix</keyword>
<feature type="transmembrane region" description="Helical" evidence="9">
    <location>
        <begin position="298"/>
        <end position="317"/>
    </location>
</feature>
<feature type="region of interest" description="Disordered" evidence="8">
    <location>
        <begin position="789"/>
        <end position="846"/>
    </location>
</feature>
<evidence type="ECO:0000259" key="11">
    <source>
        <dbReference type="PROSITE" id="PS50850"/>
    </source>
</evidence>
<dbReference type="InterPro" id="IPR011701">
    <property type="entry name" value="MFS"/>
</dbReference>
<evidence type="ECO:0000313" key="13">
    <source>
        <dbReference type="Proteomes" id="UP001215151"/>
    </source>
</evidence>
<dbReference type="PROSITE" id="PS50850">
    <property type="entry name" value="MFS"/>
    <property type="match status" value="1"/>
</dbReference>
<accession>A0AAD7XBA6</accession>
<feature type="compositionally biased region" description="Polar residues" evidence="8">
    <location>
        <begin position="797"/>
        <end position="808"/>
    </location>
</feature>
<dbReference type="InterPro" id="IPR020846">
    <property type="entry name" value="MFS_dom"/>
</dbReference>
<organism evidence="12 13">
    <name type="scientific">Trametes cubensis</name>
    <dbReference type="NCBI Taxonomy" id="1111947"/>
    <lineage>
        <taxon>Eukaryota</taxon>
        <taxon>Fungi</taxon>
        <taxon>Dikarya</taxon>
        <taxon>Basidiomycota</taxon>
        <taxon>Agaricomycotina</taxon>
        <taxon>Agaricomycetes</taxon>
        <taxon>Polyporales</taxon>
        <taxon>Polyporaceae</taxon>
        <taxon>Trametes</taxon>
    </lineage>
</organism>
<evidence type="ECO:0000313" key="12">
    <source>
        <dbReference type="EMBL" id="KAJ8481916.1"/>
    </source>
</evidence>
<feature type="domain" description="RRM" evidence="10">
    <location>
        <begin position="579"/>
        <end position="653"/>
    </location>
</feature>
<dbReference type="GO" id="GO:0016020">
    <property type="term" value="C:membrane"/>
    <property type="evidence" value="ECO:0007669"/>
    <property type="project" value="UniProtKB-SubCell"/>
</dbReference>
<feature type="compositionally biased region" description="Polar residues" evidence="8">
    <location>
        <begin position="973"/>
        <end position="992"/>
    </location>
</feature>
<dbReference type="SUPFAM" id="SSF54928">
    <property type="entry name" value="RNA-binding domain, RBD"/>
    <property type="match status" value="2"/>
</dbReference>
<feature type="transmembrane region" description="Helical" evidence="9">
    <location>
        <begin position="329"/>
        <end position="349"/>
    </location>
</feature>
<feature type="transmembrane region" description="Helical" evidence="9">
    <location>
        <begin position="209"/>
        <end position="229"/>
    </location>
</feature>
<keyword evidence="7" id="KW-0694">RNA-binding</keyword>
<dbReference type="Proteomes" id="UP001215151">
    <property type="component" value="Unassembled WGS sequence"/>
</dbReference>
<dbReference type="InterPro" id="IPR002004">
    <property type="entry name" value="PABP_HYD_C"/>
</dbReference>
<evidence type="ECO:0000256" key="2">
    <source>
        <dbReference type="ARBA" id="ARBA00008557"/>
    </source>
</evidence>
<evidence type="ECO:0000259" key="10">
    <source>
        <dbReference type="PROSITE" id="PS50102"/>
    </source>
</evidence>
<feature type="transmembrane region" description="Helical" evidence="9">
    <location>
        <begin position="391"/>
        <end position="410"/>
    </location>
</feature>
<dbReference type="InterPro" id="IPR036259">
    <property type="entry name" value="MFS_trans_sf"/>
</dbReference>
<comment type="similarity">
    <text evidence="2">Belongs to the polyadenylate-binding protein type-1 family.</text>
</comment>
<evidence type="ECO:0000256" key="8">
    <source>
        <dbReference type="SAM" id="MobiDB-lite"/>
    </source>
</evidence>
<dbReference type="PANTHER" id="PTHR43791:SF36">
    <property type="entry name" value="TRANSPORTER, PUTATIVE (AFU_ORTHOLOGUE AFUA_6G08340)-RELATED"/>
    <property type="match status" value="1"/>
</dbReference>
<dbReference type="SUPFAM" id="SSF63570">
    <property type="entry name" value="PABC (PABP) domain"/>
    <property type="match status" value="1"/>
</dbReference>
<dbReference type="SUPFAM" id="SSF103473">
    <property type="entry name" value="MFS general substrate transporter"/>
    <property type="match status" value="1"/>
</dbReference>
<dbReference type="CDD" id="cd00590">
    <property type="entry name" value="RRM_SF"/>
    <property type="match status" value="1"/>
</dbReference>
<feature type="region of interest" description="Disordered" evidence="8">
    <location>
        <begin position="1056"/>
        <end position="1111"/>
    </location>
</feature>
<evidence type="ECO:0000256" key="7">
    <source>
        <dbReference type="PROSITE-ProRule" id="PRU00176"/>
    </source>
</evidence>
<dbReference type="SMART" id="SM00360">
    <property type="entry name" value="RRM"/>
    <property type="match status" value="3"/>
</dbReference>
<proteinExistence type="inferred from homology"/>
<evidence type="ECO:0000256" key="3">
    <source>
        <dbReference type="ARBA" id="ARBA00022448"/>
    </source>
</evidence>
<comment type="subcellular location">
    <subcellularLocation>
        <location evidence="1">Membrane</location>
        <topology evidence="1">Multi-pass membrane protein</topology>
    </subcellularLocation>
</comment>
<feature type="region of interest" description="Disordered" evidence="8">
    <location>
        <begin position="926"/>
        <end position="999"/>
    </location>
</feature>
<reference evidence="12" key="1">
    <citation type="submission" date="2022-11" db="EMBL/GenBank/DDBJ databases">
        <title>Genome Sequence of Cubamyces cubensis.</title>
        <authorList>
            <person name="Buettner E."/>
        </authorList>
    </citation>
    <scope>NUCLEOTIDE SEQUENCE</scope>
    <source>
        <strain evidence="12">MPL-01</strain>
    </source>
</reference>
<feature type="transmembrane region" description="Helical" evidence="9">
    <location>
        <begin position="265"/>
        <end position="286"/>
    </location>
</feature>
<name>A0AAD7XBA6_9APHY</name>